<dbReference type="InterPro" id="IPR004882">
    <property type="entry name" value="Luc7-rel"/>
</dbReference>
<evidence type="ECO:0000256" key="3">
    <source>
        <dbReference type="ARBA" id="ARBA00022527"/>
    </source>
</evidence>
<evidence type="ECO:0000256" key="7">
    <source>
        <dbReference type="ARBA" id="ARBA00022840"/>
    </source>
</evidence>
<comment type="caution">
    <text evidence="11">The sequence shown here is derived from an EMBL/GenBank/DDBJ whole genome shotgun (WGS) entry which is preliminary data.</text>
</comment>
<accession>A0AAD8NAQ4</accession>
<evidence type="ECO:0000256" key="5">
    <source>
        <dbReference type="ARBA" id="ARBA00022741"/>
    </source>
</evidence>
<protein>
    <recommendedName>
        <fullName evidence="2">non-specific serine/threonine protein kinase</fullName>
        <ecNumber evidence="2">2.7.11.1</ecNumber>
    </recommendedName>
</protein>
<evidence type="ECO:0000256" key="6">
    <source>
        <dbReference type="ARBA" id="ARBA00022777"/>
    </source>
</evidence>
<dbReference type="FunFam" id="1.10.510.10:FF:001023">
    <property type="entry name" value="Os07g0541700 protein"/>
    <property type="match status" value="1"/>
</dbReference>
<dbReference type="GO" id="GO:0003729">
    <property type="term" value="F:mRNA binding"/>
    <property type="evidence" value="ECO:0007669"/>
    <property type="project" value="InterPro"/>
</dbReference>
<dbReference type="InterPro" id="IPR000719">
    <property type="entry name" value="Prot_kinase_dom"/>
</dbReference>
<dbReference type="GO" id="GO:0006376">
    <property type="term" value="P:mRNA splice site recognition"/>
    <property type="evidence" value="ECO:0007669"/>
    <property type="project" value="InterPro"/>
</dbReference>
<comment type="catalytic activity">
    <reaction evidence="8">
        <text>L-threonyl-[protein] + ATP = O-phospho-L-threonyl-[protein] + ADP + H(+)</text>
        <dbReference type="Rhea" id="RHEA:46608"/>
        <dbReference type="Rhea" id="RHEA-COMP:11060"/>
        <dbReference type="Rhea" id="RHEA-COMP:11605"/>
        <dbReference type="ChEBI" id="CHEBI:15378"/>
        <dbReference type="ChEBI" id="CHEBI:30013"/>
        <dbReference type="ChEBI" id="CHEBI:30616"/>
        <dbReference type="ChEBI" id="CHEBI:61977"/>
        <dbReference type="ChEBI" id="CHEBI:456216"/>
        <dbReference type="EC" id="2.7.11.1"/>
    </reaction>
</comment>
<reference evidence="11" key="2">
    <citation type="submission" date="2023-05" db="EMBL/GenBank/DDBJ databases">
        <authorList>
            <person name="Schelkunov M.I."/>
        </authorList>
    </citation>
    <scope>NUCLEOTIDE SEQUENCE</scope>
    <source>
        <strain evidence="11">Hsosn_3</strain>
        <tissue evidence="11">Leaf</tissue>
    </source>
</reference>
<evidence type="ECO:0000313" key="12">
    <source>
        <dbReference type="Proteomes" id="UP001237642"/>
    </source>
</evidence>
<dbReference type="GO" id="GO:0005524">
    <property type="term" value="F:ATP binding"/>
    <property type="evidence" value="ECO:0007669"/>
    <property type="project" value="UniProtKB-KW"/>
</dbReference>
<gene>
    <name evidence="11" type="ORF">POM88_001757</name>
</gene>
<dbReference type="Pfam" id="PF00069">
    <property type="entry name" value="Pkinase"/>
    <property type="match status" value="1"/>
</dbReference>
<keyword evidence="7" id="KW-0067">ATP-binding</keyword>
<comment type="similarity">
    <text evidence="1">Belongs to the Luc7 family.</text>
</comment>
<name>A0AAD8NAQ4_9APIA</name>
<dbReference type="InterPro" id="IPR011009">
    <property type="entry name" value="Kinase-like_dom_sf"/>
</dbReference>
<proteinExistence type="inferred from homology"/>
<dbReference type="EMBL" id="JAUIZM010000001">
    <property type="protein sequence ID" value="KAK1402152.1"/>
    <property type="molecule type" value="Genomic_DNA"/>
</dbReference>
<keyword evidence="4" id="KW-0808">Transferase</keyword>
<dbReference type="GO" id="GO:0004674">
    <property type="term" value="F:protein serine/threonine kinase activity"/>
    <property type="evidence" value="ECO:0007669"/>
    <property type="project" value="UniProtKB-KW"/>
</dbReference>
<evidence type="ECO:0000313" key="11">
    <source>
        <dbReference type="EMBL" id="KAK1402152.1"/>
    </source>
</evidence>
<dbReference type="Proteomes" id="UP001237642">
    <property type="component" value="Unassembled WGS sequence"/>
</dbReference>
<feature type="domain" description="Protein kinase" evidence="10">
    <location>
        <begin position="1"/>
        <end position="196"/>
    </location>
</feature>
<keyword evidence="5" id="KW-0547">Nucleotide-binding</keyword>
<evidence type="ECO:0000256" key="9">
    <source>
        <dbReference type="ARBA" id="ARBA00048679"/>
    </source>
</evidence>
<keyword evidence="12" id="KW-1185">Reference proteome</keyword>
<dbReference type="PANTHER" id="PTHR27002:SF1104">
    <property type="entry name" value="CYSTEINE-RICH RECEPTOR-LIKE PROTEIN KINASE 27-RELATED"/>
    <property type="match status" value="1"/>
</dbReference>
<dbReference type="Pfam" id="PF03194">
    <property type="entry name" value="LUC7"/>
    <property type="match status" value="1"/>
</dbReference>
<evidence type="ECO:0000259" key="10">
    <source>
        <dbReference type="PROSITE" id="PS50011"/>
    </source>
</evidence>
<dbReference type="GO" id="GO:0005886">
    <property type="term" value="C:plasma membrane"/>
    <property type="evidence" value="ECO:0007669"/>
    <property type="project" value="TreeGrafter"/>
</dbReference>
<evidence type="ECO:0000256" key="1">
    <source>
        <dbReference type="ARBA" id="ARBA00005655"/>
    </source>
</evidence>
<keyword evidence="6" id="KW-0418">Kinase</keyword>
<dbReference type="PROSITE" id="PS50011">
    <property type="entry name" value="PROTEIN_KINASE_DOM"/>
    <property type="match status" value="1"/>
</dbReference>
<dbReference type="InterPro" id="IPR008271">
    <property type="entry name" value="Ser/Thr_kinase_AS"/>
</dbReference>
<comment type="catalytic activity">
    <reaction evidence="9">
        <text>L-seryl-[protein] + ATP = O-phospho-L-seryl-[protein] + ADP + H(+)</text>
        <dbReference type="Rhea" id="RHEA:17989"/>
        <dbReference type="Rhea" id="RHEA-COMP:9863"/>
        <dbReference type="Rhea" id="RHEA-COMP:11604"/>
        <dbReference type="ChEBI" id="CHEBI:15378"/>
        <dbReference type="ChEBI" id="CHEBI:29999"/>
        <dbReference type="ChEBI" id="CHEBI:30616"/>
        <dbReference type="ChEBI" id="CHEBI:83421"/>
        <dbReference type="ChEBI" id="CHEBI:456216"/>
        <dbReference type="EC" id="2.7.11.1"/>
    </reaction>
</comment>
<dbReference type="GO" id="GO:0005685">
    <property type="term" value="C:U1 snRNP"/>
    <property type="evidence" value="ECO:0007669"/>
    <property type="project" value="InterPro"/>
</dbReference>
<organism evidence="11 12">
    <name type="scientific">Heracleum sosnowskyi</name>
    <dbReference type="NCBI Taxonomy" id="360622"/>
    <lineage>
        <taxon>Eukaryota</taxon>
        <taxon>Viridiplantae</taxon>
        <taxon>Streptophyta</taxon>
        <taxon>Embryophyta</taxon>
        <taxon>Tracheophyta</taxon>
        <taxon>Spermatophyta</taxon>
        <taxon>Magnoliopsida</taxon>
        <taxon>eudicotyledons</taxon>
        <taxon>Gunneridae</taxon>
        <taxon>Pentapetalae</taxon>
        <taxon>asterids</taxon>
        <taxon>campanulids</taxon>
        <taxon>Apiales</taxon>
        <taxon>Apiaceae</taxon>
        <taxon>Apioideae</taxon>
        <taxon>apioid superclade</taxon>
        <taxon>Tordylieae</taxon>
        <taxon>Tordyliinae</taxon>
        <taxon>Heracleum</taxon>
    </lineage>
</organism>
<dbReference type="PANTHER" id="PTHR27002">
    <property type="entry name" value="RECEPTOR-LIKE SERINE/THREONINE-PROTEIN KINASE SD1-8"/>
    <property type="match status" value="1"/>
</dbReference>
<dbReference type="SUPFAM" id="SSF56112">
    <property type="entry name" value="Protein kinase-like (PK-like)"/>
    <property type="match status" value="1"/>
</dbReference>
<evidence type="ECO:0000256" key="8">
    <source>
        <dbReference type="ARBA" id="ARBA00047899"/>
    </source>
</evidence>
<reference evidence="11" key="1">
    <citation type="submission" date="2023-02" db="EMBL/GenBank/DDBJ databases">
        <title>Genome of toxic invasive species Heracleum sosnowskyi carries increased number of genes despite the absence of recent whole-genome duplications.</title>
        <authorList>
            <person name="Schelkunov M."/>
            <person name="Shtratnikova V."/>
            <person name="Makarenko M."/>
            <person name="Klepikova A."/>
            <person name="Omelchenko D."/>
            <person name="Novikova G."/>
            <person name="Obukhova E."/>
            <person name="Bogdanov V."/>
            <person name="Penin A."/>
            <person name="Logacheva M."/>
        </authorList>
    </citation>
    <scope>NUCLEOTIDE SEQUENCE</scope>
    <source>
        <strain evidence="11">Hsosn_3</strain>
        <tissue evidence="11">Leaf</tissue>
    </source>
</reference>
<dbReference type="Gene3D" id="1.10.510.10">
    <property type="entry name" value="Transferase(Phosphotransferase) domain 1"/>
    <property type="match status" value="1"/>
</dbReference>
<dbReference type="EC" id="2.7.11.1" evidence="2"/>
<keyword evidence="3" id="KW-0723">Serine/threonine-protein kinase</keyword>
<evidence type="ECO:0000256" key="2">
    <source>
        <dbReference type="ARBA" id="ARBA00012513"/>
    </source>
</evidence>
<dbReference type="PROSITE" id="PS00108">
    <property type="entry name" value="PROTEIN_KINASE_ST"/>
    <property type="match status" value="1"/>
</dbReference>
<sequence>MDQFRVLGNKRFFAGKGSDEKKTTRTIIIVVVLAISVARGLQYLHEDSCLRIIHRDLKPSNILLDVDIYPKIADFGMARLFETEETRADTNRIVGTYGSMRVFGSVYFKFYPAHYCEKLVMDLDRKVRRGRERLDQDVEVPPSPPVPVEKSEQLSVLEEKIKNLLEQVESLGEAGKVDEAEARMRKVDVLNLHQAMRSDTMEVSYLFSVFFYHSNCYLV</sequence>
<dbReference type="AlphaFoldDB" id="A0AAD8NAQ4"/>
<evidence type="ECO:0000256" key="4">
    <source>
        <dbReference type="ARBA" id="ARBA00022679"/>
    </source>
</evidence>